<proteinExistence type="predicted"/>
<keyword evidence="4" id="KW-1185">Reference proteome</keyword>
<dbReference type="PANTHER" id="PTHR48081:SF8">
    <property type="entry name" value="ALPHA_BETA HYDROLASE FOLD-3 DOMAIN-CONTAINING PROTEIN-RELATED"/>
    <property type="match status" value="1"/>
</dbReference>
<dbReference type="AlphaFoldDB" id="A0A2C5YUG7"/>
<evidence type="ECO:0000259" key="2">
    <source>
        <dbReference type="Pfam" id="PF07859"/>
    </source>
</evidence>
<dbReference type="InterPro" id="IPR050300">
    <property type="entry name" value="GDXG_lipolytic_enzyme"/>
</dbReference>
<gene>
    <name evidence="3" type="ORF">CDD82_7048</name>
</gene>
<sequence>MAYPLHPSVLGRIDAQYAAFYNTYLANNPPTHLQPLSTARAAFVSLKPGTGPLLAVGHVQDLLVPRNPLPALTVRCFTPQGPVPDSGWPVLLYFHGGGWVLGNRETENTVATNICVRASCVVVTVEYRLAPEDPFPAAVQDAWDSLVWVRSAGASALSLNVDRLAVGGSSAGANLAAVVCQRDASQRCSSSSPPIRLQLLSVPVVDNTATIDTSPSWSANQHTPSLPADKMTWFRNLYLPDEQQRHLPEASPLLWKGDWASLPPAVVLLAELDVLLDEGKMFAQKLADAGVDVDVHIFKGQPHPFLALDKVLDDGRRAMTYFCEAMARLALSSDFKQE</sequence>
<keyword evidence="1" id="KW-0378">Hydrolase</keyword>
<reference evidence="3 4" key="1">
    <citation type="submission" date="2017-06" db="EMBL/GenBank/DDBJ databases">
        <title>Ant-infecting Ophiocordyceps genomes reveal a high diversity of potential behavioral manipulation genes and a possible major role for enterotoxins.</title>
        <authorList>
            <person name="De Bekker C."/>
            <person name="Evans H.C."/>
            <person name="Brachmann A."/>
            <person name="Hughes D.P."/>
        </authorList>
    </citation>
    <scope>NUCLEOTIDE SEQUENCE [LARGE SCALE GENOMIC DNA]</scope>
    <source>
        <strain evidence="3 4">1348a</strain>
    </source>
</reference>
<comment type="caution">
    <text evidence="3">The sequence shown here is derived from an EMBL/GenBank/DDBJ whole genome shotgun (WGS) entry which is preliminary data.</text>
</comment>
<organism evidence="3 4">
    <name type="scientific">Ophiocordyceps australis</name>
    <dbReference type="NCBI Taxonomy" id="1399860"/>
    <lineage>
        <taxon>Eukaryota</taxon>
        <taxon>Fungi</taxon>
        <taxon>Dikarya</taxon>
        <taxon>Ascomycota</taxon>
        <taxon>Pezizomycotina</taxon>
        <taxon>Sordariomycetes</taxon>
        <taxon>Hypocreomycetidae</taxon>
        <taxon>Hypocreales</taxon>
        <taxon>Ophiocordycipitaceae</taxon>
        <taxon>Ophiocordyceps</taxon>
    </lineage>
</organism>
<dbReference type="EMBL" id="NJEU01000784">
    <property type="protein sequence ID" value="PHH70551.1"/>
    <property type="molecule type" value="Genomic_DNA"/>
</dbReference>
<dbReference type="InterPro" id="IPR029058">
    <property type="entry name" value="AB_hydrolase_fold"/>
</dbReference>
<dbReference type="Gene3D" id="3.40.50.1820">
    <property type="entry name" value="alpha/beta hydrolase"/>
    <property type="match status" value="1"/>
</dbReference>
<feature type="domain" description="Alpha/beta hydrolase fold-3" evidence="2">
    <location>
        <begin position="91"/>
        <end position="306"/>
    </location>
</feature>
<dbReference type="OrthoDB" id="408631at2759"/>
<dbReference type="Proteomes" id="UP000224854">
    <property type="component" value="Unassembled WGS sequence"/>
</dbReference>
<evidence type="ECO:0000313" key="3">
    <source>
        <dbReference type="EMBL" id="PHH70551.1"/>
    </source>
</evidence>
<dbReference type="Pfam" id="PF07859">
    <property type="entry name" value="Abhydrolase_3"/>
    <property type="match status" value="1"/>
</dbReference>
<accession>A0A2C5YUG7</accession>
<dbReference type="PANTHER" id="PTHR48081">
    <property type="entry name" value="AB HYDROLASE SUPERFAMILY PROTEIN C4A8.06C"/>
    <property type="match status" value="1"/>
</dbReference>
<evidence type="ECO:0000256" key="1">
    <source>
        <dbReference type="ARBA" id="ARBA00022801"/>
    </source>
</evidence>
<name>A0A2C5YUG7_9HYPO</name>
<protein>
    <recommendedName>
        <fullName evidence="2">Alpha/beta hydrolase fold-3 domain-containing protein</fullName>
    </recommendedName>
</protein>
<dbReference type="InterPro" id="IPR013094">
    <property type="entry name" value="AB_hydrolase_3"/>
</dbReference>
<dbReference type="GO" id="GO:0016787">
    <property type="term" value="F:hydrolase activity"/>
    <property type="evidence" value="ECO:0007669"/>
    <property type="project" value="UniProtKB-KW"/>
</dbReference>
<evidence type="ECO:0000313" key="4">
    <source>
        <dbReference type="Proteomes" id="UP000224854"/>
    </source>
</evidence>
<dbReference type="SUPFAM" id="SSF53474">
    <property type="entry name" value="alpha/beta-Hydrolases"/>
    <property type="match status" value="1"/>
</dbReference>